<keyword evidence="4" id="KW-0255">Endonuclease</keyword>
<protein>
    <submittedName>
        <fullName evidence="4">tRNA-splicing endonuclease subunit Sen15</fullName>
    </submittedName>
</protein>
<evidence type="ECO:0000256" key="2">
    <source>
        <dbReference type="ARBA" id="ARBA00022694"/>
    </source>
</evidence>
<keyword evidence="2" id="KW-0819">tRNA processing</keyword>
<dbReference type="GO" id="GO:0004519">
    <property type="term" value="F:endonuclease activity"/>
    <property type="evidence" value="ECO:0007669"/>
    <property type="project" value="UniProtKB-KW"/>
</dbReference>
<dbReference type="AlphaFoldDB" id="A0AAW2Z9X2"/>
<dbReference type="InterPro" id="IPR018593">
    <property type="entry name" value="tRNA-endonuc_su_Sen15"/>
</dbReference>
<name>A0AAW2Z9X2_9EUKA</name>
<keyword evidence="4" id="KW-0540">Nuclease</keyword>
<dbReference type="InterPro" id="IPR011856">
    <property type="entry name" value="tRNA_endonuc-like_dom_sf"/>
</dbReference>
<organism evidence="4 5">
    <name type="scientific">Acrasis kona</name>
    <dbReference type="NCBI Taxonomy" id="1008807"/>
    <lineage>
        <taxon>Eukaryota</taxon>
        <taxon>Discoba</taxon>
        <taxon>Heterolobosea</taxon>
        <taxon>Tetramitia</taxon>
        <taxon>Eutetramitia</taxon>
        <taxon>Acrasidae</taxon>
        <taxon>Acrasis</taxon>
    </lineage>
</organism>
<proteinExistence type="inferred from homology"/>
<accession>A0AAW2Z9X2</accession>
<dbReference type="GO" id="GO:0003676">
    <property type="term" value="F:nucleic acid binding"/>
    <property type="evidence" value="ECO:0007669"/>
    <property type="project" value="InterPro"/>
</dbReference>
<evidence type="ECO:0000313" key="4">
    <source>
        <dbReference type="EMBL" id="KAL0486034.1"/>
    </source>
</evidence>
<dbReference type="GO" id="GO:0005634">
    <property type="term" value="C:nucleus"/>
    <property type="evidence" value="ECO:0007669"/>
    <property type="project" value="UniProtKB-ARBA"/>
</dbReference>
<evidence type="ECO:0000259" key="3">
    <source>
        <dbReference type="Pfam" id="PF09631"/>
    </source>
</evidence>
<dbReference type="Proteomes" id="UP001431209">
    <property type="component" value="Unassembled WGS sequence"/>
</dbReference>
<dbReference type="Gene3D" id="3.40.1350.10">
    <property type="match status" value="1"/>
</dbReference>
<dbReference type="InterPro" id="IPR036167">
    <property type="entry name" value="tRNA_intron_Endo_cat-like_sf"/>
</dbReference>
<dbReference type="GO" id="GO:0006388">
    <property type="term" value="P:tRNA splicing, via endonucleolytic cleavage and ligation"/>
    <property type="evidence" value="ECO:0007669"/>
    <property type="project" value="InterPro"/>
</dbReference>
<dbReference type="EMBL" id="JAOPGA020001197">
    <property type="protein sequence ID" value="KAL0486034.1"/>
    <property type="molecule type" value="Genomic_DNA"/>
</dbReference>
<comment type="caution">
    <text evidence="4">The sequence shown here is derived from an EMBL/GenBank/DDBJ whole genome shotgun (WGS) entry which is preliminary data.</text>
</comment>
<keyword evidence="5" id="KW-1185">Reference proteome</keyword>
<evidence type="ECO:0000256" key="1">
    <source>
        <dbReference type="ARBA" id="ARBA00006091"/>
    </source>
</evidence>
<reference evidence="4 5" key="1">
    <citation type="submission" date="2024-03" db="EMBL/GenBank/DDBJ databases">
        <title>The Acrasis kona genome and developmental transcriptomes reveal deep origins of eukaryotic multicellular pathways.</title>
        <authorList>
            <person name="Sheikh S."/>
            <person name="Fu C.-J."/>
            <person name="Brown M.W."/>
            <person name="Baldauf S.L."/>
        </authorList>
    </citation>
    <scope>NUCLEOTIDE SEQUENCE [LARGE SCALE GENOMIC DNA]</scope>
    <source>
        <strain evidence="4 5">ATCC MYA-3509</strain>
    </source>
</reference>
<gene>
    <name evidence="4" type="ORF">AKO1_012245</name>
</gene>
<feature type="domain" description="tRNA-splicing endonuclease subunit Sen15" evidence="3">
    <location>
        <begin position="78"/>
        <end position="139"/>
    </location>
</feature>
<comment type="similarity">
    <text evidence="1">Belongs to the SEN15 family.</text>
</comment>
<evidence type="ECO:0000313" key="5">
    <source>
        <dbReference type="Proteomes" id="UP001431209"/>
    </source>
</evidence>
<sequence>METLKYPSQLEEADFGEVRRQECLLVHTDLKYMKKQPNMKPHKLEIFPNHVNKRFCIRAEMTLPFDVEEERASIIIEDDKSKTRDPVIEFRQVKSTIIPVGTHESLSYQKIEELCKSVEGDEVCIAFVENDGQICYYNLRLSTADF</sequence>
<keyword evidence="4" id="KW-0378">Hydrolase</keyword>
<dbReference type="SUPFAM" id="SSF53032">
    <property type="entry name" value="tRNA-intron endonuclease catalytic domain-like"/>
    <property type="match status" value="1"/>
</dbReference>
<dbReference type="Pfam" id="PF09631">
    <property type="entry name" value="Sen15"/>
    <property type="match status" value="1"/>
</dbReference>